<name>A0AAD9Q489_ACRCE</name>
<reference evidence="1" key="1">
    <citation type="journal article" date="2023" name="G3 (Bethesda)">
        <title>Whole genome assembly and annotation of the endangered Caribbean coral Acropora cervicornis.</title>
        <authorList>
            <person name="Selwyn J.D."/>
            <person name="Vollmer S.V."/>
        </authorList>
    </citation>
    <scope>NUCLEOTIDE SEQUENCE</scope>
    <source>
        <strain evidence="1">K2</strain>
    </source>
</reference>
<gene>
    <name evidence="1" type="ORF">P5673_024426</name>
</gene>
<proteinExistence type="predicted"/>
<dbReference type="AlphaFoldDB" id="A0AAD9Q489"/>
<accession>A0AAD9Q489</accession>
<dbReference type="EMBL" id="JARQWQ010000072">
    <property type="protein sequence ID" value="KAK2554080.1"/>
    <property type="molecule type" value="Genomic_DNA"/>
</dbReference>
<sequence length="397" mass="43993">MVNSGPIMSLVSGITAFGETCDRQIMLQVILERGVFSTSSRKLVGLSTGLVGDDNVNADEAKAVGYKILESMVDQPRQVQTLASAAYVKTSTGERIEIDPKHLYQRLLITASLFDNQLFMHSGDKAELIRHLVKLVPDCIISSLPKGLQYVIDGGGLLHKFSWPKHSTYGKIYAMYTQHITRGYDIALVVFDGYHGPSTKDEAHRKRKGNNVGASVSVSLEAEDIDVFQLLTHHASPTDFNLYMITTKQNVCITTLSKRLDPLLTKNLLFLHAVNGCDTTSQSFGIGEVGVLKKYTALENSASTFMSLTSSKSDIQKEGERALLIMCSRCATVSSLSSARFDRFEVKVARSPGYVPPEKLLPTVDAGRFYSLRTYHQVQTWRGNNFPSENWRWSALP</sequence>
<keyword evidence="2" id="KW-1185">Reference proteome</keyword>
<dbReference type="PANTHER" id="PTHR46704">
    <property type="entry name" value="CXC DOMAIN-CONTAINING PROTEIN-RELATED"/>
    <property type="match status" value="1"/>
</dbReference>
<organism evidence="1 2">
    <name type="scientific">Acropora cervicornis</name>
    <name type="common">Staghorn coral</name>
    <dbReference type="NCBI Taxonomy" id="6130"/>
    <lineage>
        <taxon>Eukaryota</taxon>
        <taxon>Metazoa</taxon>
        <taxon>Cnidaria</taxon>
        <taxon>Anthozoa</taxon>
        <taxon>Hexacorallia</taxon>
        <taxon>Scleractinia</taxon>
        <taxon>Astrocoeniina</taxon>
        <taxon>Acroporidae</taxon>
        <taxon>Acropora</taxon>
    </lineage>
</organism>
<protein>
    <submittedName>
        <fullName evidence="1">Uncharacterized protein</fullName>
    </submittedName>
</protein>
<reference evidence="1" key="2">
    <citation type="journal article" date="2023" name="Science">
        <title>Genomic signatures of disease resistance in endangered staghorn corals.</title>
        <authorList>
            <person name="Vollmer S.V."/>
            <person name="Selwyn J.D."/>
            <person name="Despard B.A."/>
            <person name="Roesel C.L."/>
        </authorList>
    </citation>
    <scope>NUCLEOTIDE SEQUENCE</scope>
    <source>
        <strain evidence="1">K2</strain>
    </source>
</reference>
<dbReference type="Proteomes" id="UP001249851">
    <property type="component" value="Unassembled WGS sequence"/>
</dbReference>
<dbReference type="PANTHER" id="PTHR46704:SF1">
    <property type="entry name" value="TELOMERE LENGTH REGULATION PROTEIN TEL2 HOMOLOG"/>
    <property type="match status" value="1"/>
</dbReference>
<comment type="caution">
    <text evidence="1">The sequence shown here is derived from an EMBL/GenBank/DDBJ whole genome shotgun (WGS) entry which is preliminary data.</text>
</comment>
<evidence type="ECO:0000313" key="2">
    <source>
        <dbReference type="Proteomes" id="UP001249851"/>
    </source>
</evidence>
<evidence type="ECO:0000313" key="1">
    <source>
        <dbReference type="EMBL" id="KAK2554080.1"/>
    </source>
</evidence>